<dbReference type="InterPro" id="IPR013610">
    <property type="entry name" value="ArdC_N"/>
</dbReference>
<feature type="domain" description="N-terminal" evidence="2">
    <location>
        <begin position="9"/>
        <end position="121"/>
    </location>
</feature>
<dbReference type="CDD" id="cd01029">
    <property type="entry name" value="TOPRIM_primases"/>
    <property type="match status" value="1"/>
</dbReference>
<feature type="domain" description="Polyvalent protein metallopeptidase" evidence="4">
    <location>
        <begin position="184"/>
        <end position="294"/>
    </location>
</feature>
<sequence>MTQDRKPWRDQVAEEMTRQIEAGTAPWQKPWRAGEVMTGPFNPTSGKPYRGINRIWLDMQGHEDPRWLTYDQATAAGAQVRKGERSTTVEYWKWTERQPVRDAAGNAVLDDDGRQVHQESQLTRPKVFYARVFNAEQIDGLAPYKAPELDQNPVGAVADIFYRLDETVRDAITGSLTPTELGFIHDQQDRAFYDPVRDNIHLPEPQRFKSDYEYAATALHELGHATGHKSRMDRQFGPFGSETYAREELRAEMASYITSRSFGLGHYPERHASYLASWLKVIKEDKNALFQAARDADRIATWILEPEKRQQIELEMKAQRKGEAMDKAEEKQQQEAASDQKKSKIWLNVPYADKDDAKAAGARWDRQHKSWYAREGVDMAAFSKWRSAAAPTAADSLSPTEEFATFLQQHGVILKGRPEIDGTWHRAPLEDDKAGAKSASYRAFLDGRPNGQIHNYKTGQTHMWVAGGPAPTPEELSALKSQAAATSERRRQELEATHAEVEKQANDLWDKARLRPSTPPNRGYLNSKQVEAEGLRFDPELPVIYVPMRDIDGRLHSIQMINEDDGTKSFMKGGRMQGLMHVIGDQKLMEKGPLIVCEGYSTGGSLSKLTGLPVVVAFNAGNLELVTKALREKYPQARMAVAADDDHKLEGKPIGNVGMTKAAAAAAAVGADLIVPPLRPEEKAKGLTDWNDLYVERGEFFAFEAMRKAYPRRPQQTQKLDQENKGPGFISRTMGRVKEGMGL</sequence>
<dbReference type="Pfam" id="PF08401">
    <property type="entry name" value="ArdcN"/>
    <property type="match status" value="1"/>
</dbReference>
<proteinExistence type="predicted"/>
<evidence type="ECO:0000259" key="5">
    <source>
        <dbReference type="Pfam" id="PF18974"/>
    </source>
</evidence>
<evidence type="ECO:0000259" key="2">
    <source>
        <dbReference type="Pfam" id="PF08401"/>
    </source>
</evidence>
<feature type="region of interest" description="Disordered" evidence="1">
    <location>
        <begin position="712"/>
        <end position="743"/>
    </location>
</feature>
<reference evidence="7" key="1">
    <citation type="journal article" date="2019" name="Int. J. Syst. Evol. Microbiol.">
        <title>The Global Catalogue of Microorganisms (GCM) 10K type strain sequencing project: providing services to taxonomists for standard genome sequencing and annotation.</title>
        <authorList>
            <consortium name="The Broad Institute Genomics Platform"/>
            <consortium name="The Broad Institute Genome Sequencing Center for Infectious Disease"/>
            <person name="Wu L."/>
            <person name="Ma J."/>
        </authorList>
    </citation>
    <scope>NUCLEOTIDE SEQUENCE [LARGE SCALE GENOMIC DNA]</scope>
    <source>
        <strain evidence="7">KCTC 42182</strain>
    </source>
</reference>
<protein>
    <submittedName>
        <fullName evidence="6">Zincin-like metallopeptidase domain-containing protein</fullName>
    </submittedName>
</protein>
<evidence type="ECO:0000259" key="3">
    <source>
        <dbReference type="Pfam" id="PF13362"/>
    </source>
</evidence>
<feature type="domain" description="Toprim" evidence="3">
    <location>
        <begin position="594"/>
        <end position="698"/>
    </location>
</feature>
<comment type="caution">
    <text evidence="6">The sequence shown here is derived from an EMBL/GenBank/DDBJ whole genome shotgun (WGS) entry which is preliminary data.</text>
</comment>
<evidence type="ECO:0000259" key="4">
    <source>
        <dbReference type="Pfam" id="PF18818"/>
    </source>
</evidence>
<feature type="domain" description="DUF5710" evidence="5">
    <location>
        <begin position="344"/>
        <end position="385"/>
    </location>
</feature>
<dbReference type="Pfam" id="PF18818">
    <property type="entry name" value="MPTase-PolyVal"/>
    <property type="match status" value="1"/>
</dbReference>
<dbReference type="Pfam" id="PF18974">
    <property type="entry name" value="DUF5710"/>
    <property type="match status" value="1"/>
</dbReference>
<feature type="region of interest" description="Disordered" evidence="1">
    <location>
        <begin position="319"/>
        <end position="340"/>
    </location>
</feature>
<evidence type="ECO:0000313" key="6">
    <source>
        <dbReference type="EMBL" id="MFC3674940.1"/>
    </source>
</evidence>
<dbReference type="InterPro" id="IPR006171">
    <property type="entry name" value="TOPRIM_dom"/>
</dbReference>
<dbReference type="InterPro" id="IPR041459">
    <property type="entry name" value="MPTase-PolyVal"/>
</dbReference>
<accession>A0ABV7VC25</accession>
<keyword evidence="7" id="KW-1185">Reference proteome</keyword>
<dbReference type="Pfam" id="PF13362">
    <property type="entry name" value="Toprim_3"/>
    <property type="match status" value="1"/>
</dbReference>
<dbReference type="EMBL" id="JBHRYJ010000001">
    <property type="protein sequence ID" value="MFC3674940.1"/>
    <property type="molecule type" value="Genomic_DNA"/>
</dbReference>
<organism evidence="6 7">
    <name type="scientific">Ferrovibrio xuzhouensis</name>
    <dbReference type="NCBI Taxonomy" id="1576914"/>
    <lineage>
        <taxon>Bacteria</taxon>
        <taxon>Pseudomonadati</taxon>
        <taxon>Pseudomonadota</taxon>
        <taxon>Alphaproteobacteria</taxon>
        <taxon>Rhodospirillales</taxon>
        <taxon>Rhodospirillaceae</taxon>
        <taxon>Ferrovibrio</taxon>
    </lineage>
</organism>
<evidence type="ECO:0000313" key="7">
    <source>
        <dbReference type="Proteomes" id="UP001595711"/>
    </source>
</evidence>
<gene>
    <name evidence="6" type="ORF">ACFOOQ_05245</name>
</gene>
<dbReference type="RefSeq" id="WP_379722562.1">
    <property type="nucleotide sequence ID" value="NZ_JBHRYJ010000001.1"/>
</dbReference>
<dbReference type="InterPro" id="IPR034154">
    <property type="entry name" value="TOPRIM_DnaG/twinkle"/>
</dbReference>
<name>A0ABV7VC25_9PROT</name>
<evidence type="ECO:0000256" key="1">
    <source>
        <dbReference type="SAM" id="MobiDB-lite"/>
    </source>
</evidence>
<dbReference type="Proteomes" id="UP001595711">
    <property type="component" value="Unassembled WGS sequence"/>
</dbReference>
<dbReference type="InterPro" id="IPR043764">
    <property type="entry name" value="DUF5710"/>
</dbReference>